<name>A0A3A5MAP6_9MICC</name>
<evidence type="ECO:0000259" key="2">
    <source>
        <dbReference type="Pfam" id="PF13472"/>
    </source>
</evidence>
<dbReference type="Proteomes" id="UP000272560">
    <property type="component" value="Unassembled WGS sequence"/>
</dbReference>
<sequence>MNSRTTGPSGVRDSVRKRTSRAAVMALGLNLAVVAGFVPPAAANPPDRPSVISAEAPRAVPLLTPPGVSLPAGPESRATAPRTTGTTTVNAPVTPPVVRPQVGSFAKNPATGRREIVVPDVRRTAVLIGDSQAAGPDTWPQIALRQLGYTVSFAGAGGTGFVANSQHNGAANYYDAFTSNAWVLPHGDPALVVVQGGGNDAANGASDGDILASANALLLGLERTYPTSRLVLIGTLSRSPRDGGGRRAEVDALLRDFATSRGITFVSPGDWLTTHKLKGFLADEVHLTSTGAQKAAVVLEQNLAALKLGAPAVLSNPSQWPRWERPLE</sequence>
<keyword evidence="3" id="KW-0378">Hydrolase</keyword>
<feature type="compositionally biased region" description="Low complexity" evidence="1">
    <location>
        <begin position="77"/>
        <end position="92"/>
    </location>
</feature>
<dbReference type="OrthoDB" id="8215557at2"/>
<evidence type="ECO:0000313" key="3">
    <source>
        <dbReference type="EMBL" id="RJT79146.1"/>
    </source>
</evidence>
<gene>
    <name evidence="3" type="ORF">D6T63_11025</name>
</gene>
<dbReference type="EMBL" id="QZVT01000005">
    <property type="protein sequence ID" value="RJT79146.1"/>
    <property type="molecule type" value="Genomic_DNA"/>
</dbReference>
<evidence type="ECO:0000313" key="4">
    <source>
        <dbReference type="Proteomes" id="UP000272560"/>
    </source>
</evidence>
<accession>A0A3A5MAP6</accession>
<protein>
    <submittedName>
        <fullName evidence="3">SGNH/GDSL hydrolase family protein</fullName>
    </submittedName>
</protein>
<dbReference type="Gene3D" id="3.40.50.1110">
    <property type="entry name" value="SGNH hydrolase"/>
    <property type="match status" value="1"/>
</dbReference>
<keyword evidence="4" id="KW-1185">Reference proteome</keyword>
<feature type="domain" description="SGNH hydrolase-type esterase" evidence="2">
    <location>
        <begin position="128"/>
        <end position="293"/>
    </location>
</feature>
<dbReference type="Pfam" id="PF13472">
    <property type="entry name" value="Lipase_GDSL_2"/>
    <property type="match status" value="1"/>
</dbReference>
<dbReference type="CDD" id="cd00229">
    <property type="entry name" value="SGNH_hydrolase"/>
    <property type="match status" value="1"/>
</dbReference>
<dbReference type="RefSeq" id="WP_120149092.1">
    <property type="nucleotide sequence ID" value="NZ_QZVT01000005.1"/>
</dbReference>
<feature type="region of interest" description="Disordered" evidence="1">
    <location>
        <begin position="64"/>
        <end position="96"/>
    </location>
</feature>
<dbReference type="SUPFAM" id="SSF52266">
    <property type="entry name" value="SGNH hydrolase"/>
    <property type="match status" value="1"/>
</dbReference>
<evidence type="ECO:0000256" key="1">
    <source>
        <dbReference type="SAM" id="MobiDB-lite"/>
    </source>
</evidence>
<dbReference type="AlphaFoldDB" id="A0A3A5MAP6"/>
<organism evidence="3 4">
    <name type="scientific">Arthrobacter cheniae</name>
    <dbReference type="NCBI Taxonomy" id="1258888"/>
    <lineage>
        <taxon>Bacteria</taxon>
        <taxon>Bacillati</taxon>
        <taxon>Actinomycetota</taxon>
        <taxon>Actinomycetes</taxon>
        <taxon>Micrococcales</taxon>
        <taxon>Micrococcaceae</taxon>
        <taxon>Arthrobacter</taxon>
    </lineage>
</organism>
<dbReference type="GO" id="GO:0016787">
    <property type="term" value="F:hydrolase activity"/>
    <property type="evidence" value="ECO:0007669"/>
    <property type="project" value="UniProtKB-KW"/>
</dbReference>
<comment type="caution">
    <text evidence="3">The sequence shown here is derived from an EMBL/GenBank/DDBJ whole genome shotgun (WGS) entry which is preliminary data.</text>
</comment>
<dbReference type="InterPro" id="IPR036514">
    <property type="entry name" value="SGNH_hydro_sf"/>
</dbReference>
<proteinExistence type="predicted"/>
<dbReference type="InterPro" id="IPR013830">
    <property type="entry name" value="SGNH_hydro"/>
</dbReference>
<reference evidence="3 4" key="1">
    <citation type="submission" date="2018-09" db="EMBL/GenBank/DDBJ databases">
        <title>Novel species of Arthrobacter.</title>
        <authorList>
            <person name="Liu Q."/>
            <person name="Xin Y.-H."/>
        </authorList>
    </citation>
    <scope>NUCLEOTIDE SEQUENCE [LARGE SCALE GENOMIC DNA]</scope>
    <source>
        <strain evidence="3 4">Hz2</strain>
    </source>
</reference>